<feature type="transmembrane region" description="Helical" evidence="9">
    <location>
        <begin position="165"/>
        <end position="189"/>
    </location>
</feature>
<feature type="transmembrane region" description="Helical" evidence="9">
    <location>
        <begin position="268"/>
        <end position="286"/>
    </location>
</feature>
<dbReference type="InterPro" id="IPR017871">
    <property type="entry name" value="ABC_transporter-like_CS"/>
</dbReference>
<evidence type="ECO:0000256" key="2">
    <source>
        <dbReference type="ARBA" id="ARBA00022448"/>
    </source>
</evidence>
<dbReference type="Gene3D" id="1.20.1560.10">
    <property type="entry name" value="ABC transporter type 1, transmembrane domain"/>
    <property type="match status" value="1"/>
</dbReference>
<comment type="subcellular location">
    <subcellularLocation>
        <location evidence="1">Cell membrane</location>
        <topology evidence="1">Multi-pass membrane protein</topology>
    </subcellularLocation>
</comment>
<dbReference type="InterPro" id="IPR039421">
    <property type="entry name" value="Type_1_exporter"/>
</dbReference>
<dbReference type="InterPro" id="IPR027417">
    <property type="entry name" value="P-loop_NTPase"/>
</dbReference>
<dbReference type="GO" id="GO:0005524">
    <property type="term" value="F:ATP binding"/>
    <property type="evidence" value="ECO:0007669"/>
    <property type="project" value="UniProtKB-KW"/>
</dbReference>
<evidence type="ECO:0000256" key="9">
    <source>
        <dbReference type="SAM" id="Phobius"/>
    </source>
</evidence>
<reference evidence="12" key="1">
    <citation type="submission" date="2020-05" db="EMBL/GenBank/DDBJ databases">
        <authorList>
            <person name="Chiriac C."/>
            <person name="Salcher M."/>
            <person name="Ghai R."/>
            <person name="Kavagutti S V."/>
        </authorList>
    </citation>
    <scope>NUCLEOTIDE SEQUENCE</scope>
</reference>
<feature type="domain" description="ABC transmembrane type-1" evidence="11">
    <location>
        <begin position="31"/>
        <end position="324"/>
    </location>
</feature>
<protein>
    <submittedName>
        <fullName evidence="12">Unannotated protein</fullName>
    </submittedName>
</protein>
<keyword evidence="5" id="KW-0547">Nucleotide-binding</keyword>
<gene>
    <name evidence="12" type="ORF">UFOPK3004_01999</name>
</gene>
<dbReference type="GO" id="GO:0005886">
    <property type="term" value="C:plasma membrane"/>
    <property type="evidence" value="ECO:0007669"/>
    <property type="project" value="UniProtKB-SubCell"/>
</dbReference>
<dbReference type="SMART" id="SM00382">
    <property type="entry name" value="AAA"/>
    <property type="match status" value="1"/>
</dbReference>
<evidence type="ECO:0000256" key="5">
    <source>
        <dbReference type="ARBA" id="ARBA00022741"/>
    </source>
</evidence>
<dbReference type="PANTHER" id="PTHR24221">
    <property type="entry name" value="ATP-BINDING CASSETTE SUB-FAMILY B"/>
    <property type="match status" value="1"/>
</dbReference>
<evidence type="ECO:0000259" key="11">
    <source>
        <dbReference type="PROSITE" id="PS50929"/>
    </source>
</evidence>
<dbReference type="PROSITE" id="PS50893">
    <property type="entry name" value="ABC_TRANSPORTER_2"/>
    <property type="match status" value="1"/>
</dbReference>
<organism evidence="12">
    <name type="scientific">freshwater metagenome</name>
    <dbReference type="NCBI Taxonomy" id="449393"/>
    <lineage>
        <taxon>unclassified sequences</taxon>
        <taxon>metagenomes</taxon>
        <taxon>ecological metagenomes</taxon>
    </lineage>
</organism>
<dbReference type="Gene3D" id="3.40.50.300">
    <property type="entry name" value="P-loop containing nucleotide triphosphate hydrolases"/>
    <property type="match status" value="1"/>
</dbReference>
<evidence type="ECO:0000256" key="8">
    <source>
        <dbReference type="ARBA" id="ARBA00023136"/>
    </source>
</evidence>
<keyword evidence="3" id="KW-1003">Cell membrane</keyword>
<sequence length="580" mass="64087">MTKPITEPRIAKIVWHVLTVSERRNLLSIWLLILVGMVLETFSLGLVLPLIGLLTNANYQDKYPDFFAFFGNPSQKQILLWGGLGLVGIYAIKNSFLYFSAHVQRKFINDASARVSQLVFKNYLRQPYEYHLDRNSSTLIRNAENANSVITGGLDPFLVLLTDGLVAVGLFIMLIVVQPIGTLCVLALFGSSSYFFQALTRSRIVEWGRLRKIHMKMVLQHLQQGLGGVKEIKVLGREDDFFIEHEKHLVESMEINRKYSMIQMVPRLWLEVLTIIGLALLVIVMISTGSDVSSLLPTLGLFAATAFRVIPSIGRIMASFQTIAYSTPLIRTLNEDLQVKSFDSPDVGEVINFGSSICFETVSFQYSSAHKPSLENVSLRIEKGEAVGIVGPSGAGKSTLIDIFLGLLSPSSGEVLVDGRNISENRRSWQDQVGYVPQSIYLLDDTLRRNVALGIALKNIDENAIAKAIRAAQLEEFVASLPNGLDTVVGERGVRLSGGQRQRIGIARALYSNPPILVLDEATSSLDTETEKGVMDAVKELQGIKTVVIVAHRLSTVSYCSKIFNIEDARLVSVDVRSGN</sequence>
<dbReference type="PANTHER" id="PTHR24221:SF654">
    <property type="entry name" value="ATP-BINDING CASSETTE SUB-FAMILY B MEMBER 6"/>
    <property type="match status" value="1"/>
</dbReference>
<evidence type="ECO:0000256" key="6">
    <source>
        <dbReference type="ARBA" id="ARBA00022840"/>
    </source>
</evidence>
<keyword evidence="7 9" id="KW-1133">Transmembrane helix</keyword>
<dbReference type="Pfam" id="PF00664">
    <property type="entry name" value="ABC_membrane"/>
    <property type="match status" value="1"/>
</dbReference>
<feature type="transmembrane region" description="Helical" evidence="9">
    <location>
        <begin position="78"/>
        <end position="99"/>
    </location>
</feature>
<dbReference type="SUPFAM" id="SSF52540">
    <property type="entry name" value="P-loop containing nucleoside triphosphate hydrolases"/>
    <property type="match status" value="1"/>
</dbReference>
<keyword evidence="2" id="KW-0813">Transport</keyword>
<keyword evidence="6" id="KW-0067">ATP-binding</keyword>
<evidence type="ECO:0000313" key="12">
    <source>
        <dbReference type="EMBL" id="CAB4823977.1"/>
    </source>
</evidence>
<evidence type="ECO:0000256" key="7">
    <source>
        <dbReference type="ARBA" id="ARBA00022989"/>
    </source>
</evidence>
<dbReference type="SUPFAM" id="SSF90123">
    <property type="entry name" value="ABC transporter transmembrane region"/>
    <property type="match status" value="1"/>
</dbReference>
<evidence type="ECO:0000256" key="4">
    <source>
        <dbReference type="ARBA" id="ARBA00022692"/>
    </source>
</evidence>
<dbReference type="PROSITE" id="PS00211">
    <property type="entry name" value="ABC_TRANSPORTER_1"/>
    <property type="match status" value="1"/>
</dbReference>
<feature type="transmembrane region" description="Helical" evidence="9">
    <location>
        <begin position="29"/>
        <end position="57"/>
    </location>
</feature>
<dbReference type="EMBL" id="CAFAAL010000299">
    <property type="protein sequence ID" value="CAB4823977.1"/>
    <property type="molecule type" value="Genomic_DNA"/>
</dbReference>
<evidence type="ECO:0000259" key="10">
    <source>
        <dbReference type="PROSITE" id="PS50893"/>
    </source>
</evidence>
<feature type="domain" description="ABC transporter" evidence="10">
    <location>
        <begin position="357"/>
        <end position="576"/>
    </location>
</feature>
<name>A0A6J6ZTY4_9ZZZZ</name>
<dbReference type="Pfam" id="PF00005">
    <property type="entry name" value="ABC_tran"/>
    <property type="match status" value="1"/>
</dbReference>
<dbReference type="FunFam" id="3.40.50.300:FF:000299">
    <property type="entry name" value="ABC transporter ATP-binding protein/permease"/>
    <property type="match status" value="1"/>
</dbReference>
<dbReference type="InterPro" id="IPR003439">
    <property type="entry name" value="ABC_transporter-like_ATP-bd"/>
</dbReference>
<evidence type="ECO:0000256" key="1">
    <source>
        <dbReference type="ARBA" id="ARBA00004651"/>
    </source>
</evidence>
<keyword evidence="8 9" id="KW-0472">Membrane</keyword>
<dbReference type="GO" id="GO:0016887">
    <property type="term" value="F:ATP hydrolysis activity"/>
    <property type="evidence" value="ECO:0007669"/>
    <property type="project" value="InterPro"/>
</dbReference>
<keyword evidence="4 9" id="KW-0812">Transmembrane</keyword>
<evidence type="ECO:0000256" key="3">
    <source>
        <dbReference type="ARBA" id="ARBA00022475"/>
    </source>
</evidence>
<dbReference type="InterPro" id="IPR003593">
    <property type="entry name" value="AAA+_ATPase"/>
</dbReference>
<accession>A0A6J6ZTY4</accession>
<dbReference type="GO" id="GO:0034040">
    <property type="term" value="F:ATPase-coupled lipid transmembrane transporter activity"/>
    <property type="evidence" value="ECO:0007669"/>
    <property type="project" value="TreeGrafter"/>
</dbReference>
<proteinExistence type="predicted"/>
<dbReference type="PROSITE" id="PS50929">
    <property type="entry name" value="ABC_TM1F"/>
    <property type="match status" value="1"/>
</dbReference>
<dbReference type="AlphaFoldDB" id="A0A6J6ZTY4"/>
<dbReference type="InterPro" id="IPR011527">
    <property type="entry name" value="ABC1_TM_dom"/>
</dbReference>
<dbReference type="InterPro" id="IPR036640">
    <property type="entry name" value="ABC1_TM_sf"/>
</dbReference>
<dbReference type="GO" id="GO:0140359">
    <property type="term" value="F:ABC-type transporter activity"/>
    <property type="evidence" value="ECO:0007669"/>
    <property type="project" value="InterPro"/>
</dbReference>